<sequence>MDKAYDVVEKKAYYNLEKEIELARHKLNSIIIEKNENLLDQEVIKLSEELDELIVKFQYIKSIQDNCLMNLKNIMGTHSIFYYYGKGHLFANMIKYIKVGVDNNEVIYISMQHELYEDLKKSLNKAGIQDKHLKFQSVKQLIDSNNRGGVKGLKEKIEFLAEEEIKSGYSGIRWIGQPTYAIEQTSKQDFLNWEINLSGGLRNTKASLICIYDYYDYINIKKVIDEEVIKKSINTHSHILEKFFLRSTE</sequence>
<keyword evidence="3" id="KW-1185">Reference proteome</keyword>
<dbReference type="Pfam" id="PF09388">
    <property type="entry name" value="SpoOE-like"/>
    <property type="match status" value="1"/>
</dbReference>
<dbReference type="InterPro" id="IPR025847">
    <property type="entry name" value="MEDS_domain"/>
</dbReference>
<gene>
    <name evidence="2" type="ORF">P4S50_02565</name>
</gene>
<reference evidence="2 3" key="1">
    <citation type="submission" date="2023-03" db="EMBL/GenBank/DDBJ databases">
        <title>Complete genome sequence of Tepidibacter sp. SWIR-1, isolated from a deep-sea hydrothermal vent.</title>
        <authorList>
            <person name="Li X."/>
        </authorList>
    </citation>
    <scope>NUCLEOTIDE SEQUENCE [LARGE SCALE GENOMIC DNA]</scope>
    <source>
        <strain evidence="2 3">SWIR-1</strain>
    </source>
</reference>
<dbReference type="RefSeq" id="WP_277732940.1">
    <property type="nucleotide sequence ID" value="NZ_CP120733.1"/>
</dbReference>
<dbReference type="Gene3D" id="4.10.280.10">
    <property type="entry name" value="Helix-loop-helix DNA-binding domain"/>
    <property type="match status" value="1"/>
</dbReference>
<dbReference type="EMBL" id="CP120733">
    <property type="protein sequence ID" value="WFD10976.1"/>
    <property type="molecule type" value="Genomic_DNA"/>
</dbReference>
<dbReference type="Pfam" id="PF14417">
    <property type="entry name" value="MEDS"/>
    <property type="match status" value="1"/>
</dbReference>
<name>A0ABY8EDG4_9FIRM</name>
<dbReference type="InterPro" id="IPR018540">
    <property type="entry name" value="Spo0E-like"/>
</dbReference>
<proteinExistence type="predicted"/>
<evidence type="ECO:0000313" key="2">
    <source>
        <dbReference type="EMBL" id="WFD10976.1"/>
    </source>
</evidence>
<evidence type="ECO:0000259" key="1">
    <source>
        <dbReference type="Pfam" id="PF14417"/>
    </source>
</evidence>
<feature type="domain" description="MEDS" evidence="1">
    <location>
        <begin position="77"/>
        <end position="236"/>
    </location>
</feature>
<dbReference type="InterPro" id="IPR037208">
    <property type="entry name" value="Spo0E-like_sf"/>
</dbReference>
<dbReference type="InterPro" id="IPR036638">
    <property type="entry name" value="HLH_DNA-bd_sf"/>
</dbReference>
<evidence type="ECO:0000313" key="3">
    <source>
        <dbReference type="Proteomes" id="UP001222800"/>
    </source>
</evidence>
<dbReference type="SUPFAM" id="SSF140500">
    <property type="entry name" value="BAS1536-like"/>
    <property type="match status" value="1"/>
</dbReference>
<dbReference type="Proteomes" id="UP001222800">
    <property type="component" value="Chromosome"/>
</dbReference>
<organism evidence="2 3">
    <name type="scientific">Tepidibacter hydrothermalis</name>
    <dbReference type="NCBI Taxonomy" id="3036126"/>
    <lineage>
        <taxon>Bacteria</taxon>
        <taxon>Bacillati</taxon>
        <taxon>Bacillota</taxon>
        <taxon>Clostridia</taxon>
        <taxon>Peptostreptococcales</taxon>
        <taxon>Peptostreptococcaceae</taxon>
        <taxon>Tepidibacter</taxon>
    </lineage>
</organism>
<accession>A0ABY8EDG4</accession>
<protein>
    <submittedName>
        <fullName evidence="2">MEDS domain-containing protein</fullName>
    </submittedName>
</protein>